<dbReference type="InterPro" id="IPR036188">
    <property type="entry name" value="FAD/NAD-bd_sf"/>
</dbReference>
<evidence type="ECO:0000256" key="3">
    <source>
        <dbReference type="ARBA" id="ARBA00006046"/>
    </source>
</evidence>
<organism evidence="11 12">
    <name type="scientific">Talaromyces amestolkiae</name>
    <dbReference type="NCBI Taxonomy" id="1196081"/>
    <lineage>
        <taxon>Eukaryota</taxon>
        <taxon>Fungi</taxon>
        <taxon>Dikarya</taxon>
        <taxon>Ascomycota</taxon>
        <taxon>Pezizomycotina</taxon>
        <taxon>Eurotiomycetes</taxon>
        <taxon>Eurotiomycetidae</taxon>
        <taxon>Eurotiales</taxon>
        <taxon>Trichocomaceae</taxon>
        <taxon>Talaromyces</taxon>
        <taxon>Talaromyces sect. Talaromyces</taxon>
    </lineage>
</organism>
<name>A0A364LC73_TALAM</name>
<dbReference type="Proteomes" id="UP000249363">
    <property type="component" value="Unassembled WGS sequence"/>
</dbReference>
<evidence type="ECO:0000256" key="2">
    <source>
        <dbReference type="ARBA" id="ARBA00004829"/>
    </source>
</evidence>
<evidence type="ECO:0000256" key="1">
    <source>
        <dbReference type="ARBA" id="ARBA00001911"/>
    </source>
</evidence>
<dbReference type="EMBL" id="MIKG01000024">
    <property type="protein sequence ID" value="RAO73373.1"/>
    <property type="molecule type" value="Genomic_DNA"/>
</dbReference>
<dbReference type="InterPro" id="IPR002937">
    <property type="entry name" value="Amino_oxidase"/>
</dbReference>
<dbReference type="Pfam" id="PF01593">
    <property type="entry name" value="Amino_oxidase"/>
    <property type="match status" value="1"/>
</dbReference>
<accession>A0A364LC73</accession>
<dbReference type="GeneID" id="63798599"/>
<evidence type="ECO:0000256" key="4">
    <source>
        <dbReference type="ARBA" id="ARBA00013293"/>
    </source>
</evidence>
<dbReference type="Gene3D" id="3.50.50.60">
    <property type="entry name" value="FAD/NAD(P)-binding domain"/>
    <property type="match status" value="2"/>
</dbReference>
<keyword evidence="5 8" id="KW-0125">Carotenoid biosynthesis</keyword>
<dbReference type="AlphaFoldDB" id="A0A364LC73"/>
<comment type="cofactor">
    <cofactor evidence="1">
        <name>NAD(+)</name>
        <dbReference type="ChEBI" id="CHEBI:57540"/>
    </cofactor>
</comment>
<gene>
    <name evidence="11" type="ORF">BHQ10_009385</name>
</gene>
<dbReference type="RefSeq" id="XP_040737887.1">
    <property type="nucleotide sequence ID" value="XM_040882294.1"/>
</dbReference>
<evidence type="ECO:0000256" key="7">
    <source>
        <dbReference type="ARBA" id="ARBA00034551"/>
    </source>
</evidence>
<evidence type="ECO:0000256" key="8">
    <source>
        <dbReference type="RuleBase" id="RU362075"/>
    </source>
</evidence>
<keyword evidence="9" id="KW-1133">Transmembrane helix</keyword>
<feature type="domain" description="Amine oxidase" evidence="10">
    <location>
        <begin position="10"/>
        <end position="492"/>
    </location>
</feature>
<keyword evidence="9" id="KW-0472">Membrane</keyword>
<evidence type="ECO:0000259" key="10">
    <source>
        <dbReference type="Pfam" id="PF01593"/>
    </source>
</evidence>
<keyword evidence="6 8" id="KW-0560">Oxidoreductase</keyword>
<dbReference type="PANTHER" id="PTHR43734:SF1">
    <property type="entry name" value="PHYTOENE DESATURASE"/>
    <property type="match status" value="1"/>
</dbReference>
<dbReference type="InterPro" id="IPR008150">
    <property type="entry name" value="Phytoene_DH_bac_CS"/>
</dbReference>
<dbReference type="GO" id="GO:0016117">
    <property type="term" value="P:carotenoid biosynthetic process"/>
    <property type="evidence" value="ECO:0007669"/>
    <property type="project" value="UniProtKB-KW"/>
</dbReference>
<evidence type="ECO:0000313" key="11">
    <source>
        <dbReference type="EMBL" id="RAO73373.1"/>
    </source>
</evidence>
<dbReference type="InterPro" id="IPR014105">
    <property type="entry name" value="Carotenoid/retinoid_OxRdtase"/>
</dbReference>
<keyword evidence="12" id="KW-1185">Reference proteome</keyword>
<comment type="pathway">
    <text evidence="2 8">Carotenoid biosynthesis.</text>
</comment>
<dbReference type="NCBIfam" id="TIGR02734">
    <property type="entry name" value="crtI_fam"/>
    <property type="match status" value="1"/>
</dbReference>
<feature type="transmembrane region" description="Helical" evidence="9">
    <location>
        <begin position="509"/>
        <end position="526"/>
    </location>
</feature>
<dbReference type="SUPFAM" id="SSF51905">
    <property type="entry name" value="FAD/NAD(P)-binding domain"/>
    <property type="match status" value="1"/>
</dbReference>
<dbReference type="FunFam" id="3.50.50.60:FF:000171">
    <property type="entry name" value="zeta-carotene-forming phytoene desaturase"/>
    <property type="match status" value="1"/>
</dbReference>
<dbReference type="PANTHER" id="PTHR43734">
    <property type="entry name" value="PHYTOENE DESATURASE"/>
    <property type="match status" value="1"/>
</dbReference>
<comment type="caution">
    <text evidence="11">The sequence shown here is derived from an EMBL/GenBank/DDBJ whole genome shotgun (WGS) entry which is preliminary data.</text>
</comment>
<sequence>MLSIAGAGAGGIATATKLAKAGFDVTVVEQHDFVGGRCSLIRHDGYRFDQGPSLFLMPELFEEAFEDIGTSMSAEGVQLLKCEPNYRVWFPDNDCFELSTDIVKMKHQIEAHEGKDGFHRFLAFMQESGKHYELSVKHVLRKNFSSYVSILRPDFFATIFDMHPFESIYGRITRYFKSDKMRRVFTFASMYLGMNPYEAPATYSLLQYTEIAHGIAYPVGGFQTVLQALADVGKRMGVKYLFNSPVNSVILSKDQKTVEGVKLENGKELRADLVVMNADLVYAYNNLLPPSKYARSLKTRAASCSSISFFWSFDTVIDELDVHNIFLADQYSESFDAIFKKHSLPEDPSFYINVPSRIDKTAAPAGKDAVVVLVPIGHLLENQSDVKDWDALVANTRNLIFDTIETRTGARNLRQRLLHEDVNTPVTWREKFNLDRGAILGLSHSFFNVLCWRPKTKHDDIKGLYFVGASTHPGTGVPVCLAGGKIVSEQIINDWMPERRTRTVLSTQLLGPLVLLISLLLVWYNLGQSGSHWQRRFAVASA</sequence>
<evidence type="ECO:0000256" key="5">
    <source>
        <dbReference type="ARBA" id="ARBA00022746"/>
    </source>
</evidence>
<keyword evidence="9" id="KW-0812">Transmembrane</keyword>
<proteinExistence type="inferred from homology"/>
<dbReference type="GO" id="GO:0016166">
    <property type="term" value="F:phytoene dehydrogenase activity"/>
    <property type="evidence" value="ECO:0007669"/>
    <property type="project" value="UniProtKB-ARBA"/>
</dbReference>
<evidence type="ECO:0000256" key="9">
    <source>
        <dbReference type="SAM" id="Phobius"/>
    </source>
</evidence>
<protein>
    <recommendedName>
        <fullName evidence="4">Phytoene desaturase</fullName>
    </recommendedName>
    <alternativeName>
        <fullName evidence="7">Phytoene desaturase (3,4-didehydrolycopene-forming)</fullName>
    </alternativeName>
</protein>
<reference evidence="11 12" key="1">
    <citation type="journal article" date="2017" name="Biotechnol. Biofuels">
        <title>Differential beta-glucosidase expression as a function of carbon source availability in Talaromyces amestolkiae: a genomic and proteomic approach.</title>
        <authorList>
            <person name="de Eugenio L.I."/>
            <person name="Mendez-Liter J.A."/>
            <person name="Nieto-Dominguez M."/>
            <person name="Alonso L."/>
            <person name="Gil-Munoz J."/>
            <person name="Barriuso J."/>
            <person name="Prieto A."/>
            <person name="Martinez M.J."/>
        </authorList>
    </citation>
    <scope>NUCLEOTIDE SEQUENCE [LARGE SCALE GENOMIC DNA]</scope>
    <source>
        <strain evidence="11 12">CIB</strain>
    </source>
</reference>
<evidence type="ECO:0000256" key="6">
    <source>
        <dbReference type="ARBA" id="ARBA00023002"/>
    </source>
</evidence>
<dbReference type="PROSITE" id="PS00982">
    <property type="entry name" value="PHYTOENE_DH"/>
    <property type="match status" value="1"/>
</dbReference>
<dbReference type="STRING" id="1196081.A0A364LC73"/>
<evidence type="ECO:0000313" key="12">
    <source>
        <dbReference type="Proteomes" id="UP000249363"/>
    </source>
</evidence>
<comment type="similarity">
    <text evidence="3 8">Belongs to the carotenoid/retinoid oxidoreductase family.</text>
</comment>
<dbReference type="OrthoDB" id="7777654at2759"/>